<dbReference type="GO" id="GO:0071897">
    <property type="term" value="P:DNA biosynthetic process"/>
    <property type="evidence" value="ECO:0007669"/>
    <property type="project" value="UniProtKB-KW"/>
</dbReference>
<reference evidence="7 8" key="1">
    <citation type="submission" date="2018-05" db="EMBL/GenBank/DDBJ databases">
        <authorList>
            <person name="Goeker M."/>
            <person name="Huntemann M."/>
            <person name="Clum A."/>
            <person name="Pillay M."/>
            <person name="Palaniappan K."/>
            <person name="Varghese N."/>
            <person name="Mikhailova N."/>
            <person name="Stamatis D."/>
            <person name="Reddy T."/>
            <person name="Daum C."/>
            <person name="Shapiro N."/>
            <person name="Ivanova N."/>
            <person name="Kyrpides N."/>
            <person name="Woyke T."/>
        </authorList>
    </citation>
    <scope>NUCLEOTIDE SEQUENCE [LARGE SCALE GENOMIC DNA]</scope>
    <source>
        <strain evidence="7 8">DSM 26524</strain>
    </source>
</reference>
<gene>
    <name evidence="7" type="ORF">C7383_11287</name>
</gene>
<keyword evidence="3" id="KW-0237">DNA synthesis</keyword>
<proteinExistence type="inferred from homology"/>
<sequence>MRYKTHGVCSSEINFELEDDKIKKVEFVGGCSGNTQGVARLVEGMKTEEAIARLEGIRCGRRPTSCPDQLAKALKEAISSSGNQQ</sequence>
<dbReference type="EMBL" id="QGGY01000012">
    <property type="protein sequence ID" value="PWJ73512.1"/>
    <property type="molecule type" value="Genomic_DNA"/>
</dbReference>
<dbReference type="EC" id="1.17.4.1" evidence="2"/>
<dbReference type="GO" id="GO:0004748">
    <property type="term" value="F:ribonucleoside-diphosphate reductase activity, thioredoxin disulfide as acceptor"/>
    <property type="evidence" value="ECO:0007669"/>
    <property type="project" value="UniProtKB-EC"/>
</dbReference>
<feature type="domain" description="TSCPD" evidence="6">
    <location>
        <begin position="2"/>
        <end position="77"/>
    </location>
</feature>
<evidence type="ECO:0000313" key="7">
    <source>
        <dbReference type="EMBL" id="PWJ73512.1"/>
    </source>
</evidence>
<dbReference type="InterPro" id="IPR023806">
    <property type="entry name" value="CHP03905"/>
</dbReference>
<dbReference type="AlphaFoldDB" id="A0AB73T0S4"/>
<keyword evidence="8" id="KW-1185">Reference proteome</keyword>
<comment type="catalytic activity">
    <reaction evidence="5">
        <text>a 2'-deoxyribonucleoside 5'-diphosphate + [thioredoxin]-disulfide + H2O = a ribonucleoside 5'-diphosphate + [thioredoxin]-dithiol</text>
        <dbReference type="Rhea" id="RHEA:23252"/>
        <dbReference type="Rhea" id="RHEA-COMP:10698"/>
        <dbReference type="Rhea" id="RHEA-COMP:10700"/>
        <dbReference type="ChEBI" id="CHEBI:15377"/>
        <dbReference type="ChEBI" id="CHEBI:29950"/>
        <dbReference type="ChEBI" id="CHEBI:50058"/>
        <dbReference type="ChEBI" id="CHEBI:57930"/>
        <dbReference type="ChEBI" id="CHEBI:73316"/>
        <dbReference type="EC" id="1.17.4.1"/>
    </reaction>
</comment>
<evidence type="ECO:0000256" key="1">
    <source>
        <dbReference type="ARBA" id="ARBA00007405"/>
    </source>
</evidence>
<keyword evidence="4" id="KW-0547">Nucleotide-binding</keyword>
<evidence type="ECO:0000256" key="5">
    <source>
        <dbReference type="ARBA" id="ARBA00047754"/>
    </source>
</evidence>
<name>A0AB73T0S4_9FIRM</name>
<dbReference type="GO" id="GO:0000166">
    <property type="term" value="F:nucleotide binding"/>
    <property type="evidence" value="ECO:0007669"/>
    <property type="project" value="UniProtKB-KW"/>
</dbReference>
<dbReference type="InterPro" id="IPR024434">
    <property type="entry name" value="TSCPD_dom"/>
</dbReference>
<dbReference type="Pfam" id="PF12637">
    <property type="entry name" value="TSCPD"/>
    <property type="match status" value="1"/>
</dbReference>
<dbReference type="Proteomes" id="UP000245412">
    <property type="component" value="Unassembled WGS sequence"/>
</dbReference>
<comment type="similarity">
    <text evidence="1">Belongs to the ribonucleoside diphosphate reductase class-2 family.</text>
</comment>
<evidence type="ECO:0000256" key="2">
    <source>
        <dbReference type="ARBA" id="ARBA00012274"/>
    </source>
</evidence>
<comment type="caution">
    <text evidence="7">The sequence shown here is derived from an EMBL/GenBank/DDBJ whole genome shotgun (WGS) entry which is preliminary data.</text>
</comment>
<organism evidence="7 8">
    <name type="scientific">Murimonas intestini</name>
    <dbReference type="NCBI Taxonomy" id="1337051"/>
    <lineage>
        <taxon>Bacteria</taxon>
        <taxon>Bacillati</taxon>
        <taxon>Bacillota</taxon>
        <taxon>Clostridia</taxon>
        <taxon>Lachnospirales</taxon>
        <taxon>Lachnospiraceae</taxon>
        <taxon>Murimonas</taxon>
    </lineage>
</organism>
<evidence type="ECO:0000313" key="8">
    <source>
        <dbReference type="Proteomes" id="UP000245412"/>
    </source>
</evidence>
<evidence type="ECO:0000256" key="3">
    <source>
        <dbReference type="ARBA" id="ARBA00022634"/>
    </source>
</evidence>
<dbReference type="RefSeq" id="WP_109747694.1">
    <property type="nucleotide sequence ID" value="NZ_CABJAT010000010.1"/>
</dbReference>
<accession>A0AB73T0S4</accession>
<evidence type="ECO:0000256" key="4">
    <source>
        <dbReference type="ARBA" id="ARBA00022741"/>
    </source>
</evidence>
<evidence type="ECO:0000259" key="6">
    <source>
        <dbReference type="Pfam" id="PF12637"/>
    </source>
</evidence>
<dbReference type="NCBIfam" id="TIGR03905">
    <property type="entry name" value="TIGR03905_4_Cys"/>
    <property type="match status" value="1"/>
</dbReference>
<protein>
    <recommendedName>
        <fullName evidence="2">ribonucleoside-diphosphate reductase</fullName>
        <ecNumber evidence="2">1.17.4.1</ecNumber>
    </recommendedName>
</protein>